<name>A0A2T0PYW5_9ACTN</name>
<keyword evidence="2" id="KW-1003">Cell membrane</keyword>
<accession>A0A2T0PYW5</accession>
<keyword evidence="5" id="KW-0472">Membrane</keyword>
<reference evidence="7 8" key="1">
    <citation type="submission" date="2018-03" db="EMBL/GenBank/DDBJ databases">
        <title>Genomic Encyclopedia of Archaeal and Bacterial Type Strains, Phase II (KMG-II): from individual species to whole genera.</title>
        <authorList>
            <person name="Goeker M."/>
        </authorList>
    </citation>
    <scope>NUCLEOTIDE SEQUENCE [LARGE SCALE GENOMIC DNA]</scope>
    <source>
        <strain evidence="7 8">DSM 45601</strain>
    </source>
</reference>
<organism evidence="7 8">
    <name type="scientific">Allonocardiopsis opalescens</name>
    <dbReference type="NCBI Taxonomy" id="1144618"/>
    <lineage>
        <taxon>Bacteria</taxon>
        <taxon>Bacillati</taxon>
        <taxon>Actinomycetota</taxon>
        <taxon>Actinomycetes</taxon>
        <taxon>Streptosporangiales</taxon>
        <taxon>Allonocardiopsis</taxon>
    </lineage>
</organism>
<evidence type="ECO:0000259" key="6">
    <source>
        <dbReference type="Pfam" id="PF12823"/>
    </source>
</evidence>
<dbReference type="Pfam" id="PF12823">
    <property type="entry name" value="DUF3817"/>
    <property type="match status" value="1"/>
</dbReference>
<evidence type="ECO:0000256" key="2">
    <source>
        <dbReference type="ARBA" id="ARBA00022475"/>
    </source>
</evidence>
<dbReference type="EMBL" id="PVZC01000007">
    <property type="protein sequence ID" value="PRX96708.1"/>
    <property type="molecule type" value="Genomic_DNA"/>
</dbReference>
<comment type="subcellular location">
    <subcellularLocation>
        <location evidence="1">Cell membrane</location>
        <topology evidence="1">Multi-pass membrane protein</topology>
    </subcellularLocation>
</comment>
<dbReference type="Proteomes" id="UP000237846">
    <property type="component" value="Unassembled WGS sequence"/>
</dbReference>
<dbReference type="RefSeq" id="WP_106250126.1">
    <property type="nucleotide sequence ID" value="NZ_PVZC01000007.1"/>
</dbReference>
<evidence type="ECO:0000256" key="4">
    <source>
        <dbReference type="ARBA" id="ARBA00022989"/>
    </source>
</evidence>
<evidence type="ECO:0000313" key="8">
    <source>
        <dbReference type="Proteomes" id="UP000237846"/>
    </source>
</evidence>
<evidence type="ECO:0000256" key="3">
    <source>
        <dbReference type="ARBA" id="ARBA00022692"/>
    </source>
</evidence>
<dbReference type="GO" id="GO:0005886">
    <property type="term" value="C:plasma membrane"/>
    <property type="evidence" value="ECO:0007669"/>
    <property type="project" value="UniProtKB-SubCell"/>
</dbReference>
<keyword evidence="3" id="KW-0812">Transmembrane</keyword>
<sequence>MRLLRLAAAVEAVSLAVLLVNLVTVHHEAVTSLGGPVHGTAYLAVIAATWLMPSAAAPGARWRALVPGVGGLLAVRRIRLTTRASDG</sequence>
<evidence type="ECO:0000256" key="5">
    <source>
        <dbReference type="ARBA" id="ARBA00023136"/>
    </source>
</evidence>
<keyword evidence="8" id="KW-1185">Reference proteome</keyword>
<keyword evidence="4" id="KW-1133">Transmembrane helix</keyword>
<evidence type="ECO:0000313" key="7">
    <source>
        <dbReference type="EMBL" id="PRX96708.1"/>
    </source>
</evidence>
<comment type="caution">
    <text evidence="7">The sequence shown here is derived from an EMBL/GenBank/DDBJ whole genome shotgun (WGS) entry which is preliminary data.</text>
</comment>
<dbReference type="InterPro" id="IPR023845">
    <property type="entry name" value="DUF3817_TM"/>
</dbReference>
<feature type="domain" description="DUF3817" evidence="6">
    <location>
        <begin position="2"/>
        <end position="52"/>
    </location>
</feature>
<dbReference type="OrthoDB" id="3830534at2"/>
<evidence type="ECO:0000256" key="1">
    <source>
        <dbReference type="ARBA" id="ARBA00004651"/>
    </source>
</evidence>
<dbReference type="AlphaFoldDB" id="A0A2T0PYW5"/>
<protein>
    <recommendedName>
        <fullName evidence="6">DUF3817 domain-containing protein</fullName>
    </recommendedName>
</protein>
<proteinExistence type="predicted"/>
<gene>
    <name evidence="7" type="ORF">CLV72_107231</name>
</gene>